<dbReference type="AlphaFoldDB" id="A0A8S1H244"/>
<comment type="caution">
    <text evidence="1">The sequence shown here is derived from an EMBL/GenBank/DDBJ whole genome shotgun (WGS) entry which is preliminary data.</text>
</comment>
<gene>
    <name evidence="1" type="ORF">CAUJ_LOCUS5748</name>
</gene>
<evidence type="ECO:0000313" key="1">
    <source>
        <dbReference type="EMBL" id="CAD6189829.1"/>
    </source>
</evidence>
<evidence type="ECO:0000313" key="2">
    <source>
        <dbReference type="Proteomes" id="UP000835052"/>
    </source>
</evidence>
<accession>A0A8S1H244</accession>
<name>A0A8S1H244_9PELO</name>
<keyword evidence="2" id="KW-1185">Reference proteome</keyword>
<proteinExistence type="predicted"/>
<protein>
    <submittedName>
        <fullName evidence="1">Uncharacterized protein</fullName>
    </submittedName>
</protein>
<sequence length="97" mass="10745">MVPSSPGRIISFLPPEWSVFISALVRDSIRRPSALDKLGAVLFLHGEAVIVGNARKTSTTSTREARCSTRRLRLINDIIANRQTTLQSFHDSAENLL</sequence>
<dbReference type="EMBL" id="CAJGYM010000012">
    <property type="protein sequence ID" value="CAD6189829.1"/>
    <property type="molecule type" value="Genomic_DNA"/>
</dbReference>
<organism evidence="1 2">
    <name type="scientific">Caenorhabditis auriculariae</name>
    <dbReference type="NCBI Taxonomy" id="2777116"/>
    <lineage>
        <taxon>Eukaryota</taxon>
        <taxon>Metazoa</taxon>
        <taxon>Ecdysozoa</taxon>
        <taxon>Nematoda</taxon>
        <taxon>Chromadorea</taxon>
        <taxon>Rhabditida</taxon>
        <taxon>Rhabditina</taxon>
        <taxon>Rhabditomorpha</taxon>
        <taxon>Rhabditoidea</taxon>
        <taxon>Rhabditidae</taxon>
        <taxon>Peloderinae</taxon>
        <taxon>Caenorhabditis</taxon>
    </lineage>
</organism>
<dbReference type="Proteomes" id="UP000835052">
    <property type="component" value="Unassembled WGS sequence"/>
</dbReference>
<reference evidence="1" key="1">
    <citation type="submission" date="2020-10" db="EMBL/GenBank/DDBJ databases">
        <authorList>
            <person name="Kikuchi T."/>
        </authorList>
    </citation>
    <scope>NUCLEOTIDE SEQUENCE</scope>
    <source>
        <strain evidence="1">NKZ352</strain>
    </source>
</reference>